<comment type="caution">
    <text evidence="1">The sequence shown here is derived from an EMBL/GenBank/DDBJ whole genome shotgun (WGS) entry which is preliminary data.</text>
</comment>
<accession>A0A951PS82</accession>
<evidence type="ECO:0000313" key="1">
    <source>
        <dbReference type="EMBL" id="MBW4548992.1"/>
    </source>
</evidence>
<proteinExistence type="predicted"/>
<protein>
    <submittedName>
        <fullName evidence="1">Uncharacterized protein</fullName>
    </submittedName>
</protein>
<dbReference type="Proteomes" id="UP000753908">
    <property type="component" value="Unassembled WGS sequence"/>
</dbReference>
<reference evidence="1" key="2">
    <citation type="journal article" date="2022" name="Microbiol. Resour. Announc.">
        <title>Metagenome Sequencing to Explore Phylogenomics of Terrestrial Cyanobacteria.</title>
        <authorList>
            <person name="Ward R.D."/>
            <person name="Stajich J.E."/>
            <person name="Johansen J.R."/>
            <person name="Huntemann M."/>
            <person name="Clum A."/>
            <person name="Foster B."/>
            <person name="Foster B."/>
            <person name="Roux S."/>
            <person name="Palaniappan K."/>
            <person name="Varghese N."/>
            <person name="Mukherjee S."/>
            <person name="Reddy T.B.K."/>
            <person name="Daum C."/>
            <person name="Copeland A."/>
            <person name="Chen I.A."/>
            <person name="Ivanova N.N."/>
            <person name="Kyrpides N.C."/>
            <person name="Shapiro N."/>
            <person name="Eloe-Fadrosh E.A."/>
            <person name="Pietrasiak N."/>
        </authorList>
    </citation>
    <scope>NUCLEOTIDE SEQUENCE</scope>
    <source>
        <strain evidence="1">CPER-KK1</strain>
    </source>
</reference>
<gene>
    <name evidence="1" type="ORF">KME25_31995</name>
</gene>
<organism evidence="1 2">
    <name type="scientific">Symplocastrum torsivum CPER-KK1</name>
    <dbReference type="NCBI Taxonomy" id="450513"/>
    <lineage>
        <taxon>Bacteria</taxon>
        <taxon>Bacillati</taxon>
        <taxon>Cyanobacteriota</taxon>
        <taxon>Cyanophyceae</taxon>
        <taxon>Oscillatoriophycideae</taxon>
        <taxon>Oscillatoriales</taxon>
        <taxon>Microcoleaceae</taxon>
        <taxon>Symplocastrum</taxon>
    </lineage>
</organism>
<reference evidence="1" key="1">
    <citation type="submission" date="2021-05" db="EMBL/GenBank/DDBJ databases">
        <authorList>
            <person name="Pietrasiak N."/>
            <person name="Ward R."/>
            <person name="Stajich J.E."/>
            <person name="Kurbessoian T."/>
        </authorList>
    </citation>
    <scope>NUCLEOTIDE SEQUENCE</scope>
    <source>
        <strain evidence="1">CPER-KK1</strain>
    </source>
</reference>
<name>A0A951PS82_9CYAN</name>
<dbReference type="EMBL" id="JAHHIF010000079">
    <property type="protein sequence ID" value="MBW4548992.1"/>
    <property type="molecule type" value="Genomic_DNA"/>
</dbReference>
<sequence>MKEDFQRPNIWSNIDLLKVKQRIERITAQIERVRQQFDPQVEADNSSIKEKT</sequence>
<dbReference type="AlphaFoldDB" id="A0A951PS82"/>
<evidence type="ECO:0000313" key="2">
    <source>
        <dbReference type="Proteomes" id="UP000753908"/>
    </source>
</evidence>